<name>A0ABV6TFF8_9ACTN</name>
<evidence type="ECO:0000256" key="2">
    <source>
        <dbReference type="ARBA" id="ARBA00023125"/>
    </source>
</evidence>
<organism evidence="6 7">
    <name type="scientific">Streptomyces noboritoensis</name>
    <dbReference type="NCBI Taxonomy" id="67337"/>
    <lineage>
        <taxon>Bacteria</taxon>
        <taxon>Bacillati</taxon>
        <taxon>Actinomycetota</taxon>
        <taxon>Actinomycetes</taxon>
        <taxon>Kitasatosporales</taxon>
        <taxon>Streptomycetaceae</taxon>
        <taxon>Streptomyces</taxon>
    </lineage>
</organism>
<evidence type="ECO:0000313" key="6">
    <source>
        <dbReference type="EMBL" id="MFC0844525.1"/>
    </source>
</evidence>
<dbReference type="CDD" id="cd03137">
    <property type="entry name" value="GATase1_AraC_1"/>
    <property type="match status" value="1"/>
</dbReference>
<feature type="domain" description="HTH araC/xylS-type" evidence="5">
    <location>
        <begin position="215"/>
        <end position="313"/>
    </location>
</feature>
<dbReference type="PANTHER" id="PTHR43130:SF3">
    <property type="entry name" value="HTH-TYPE TRANSCRIPTIONAL REGULATOR RV1931C"/>
    <property type="match status" value="1"/>
</dbReference>
<gene>
    <name evidence="6" type="ORF">ACFH04_12530</name>
</gene>
<dbReference type="PROSITE" id="PS00041">
    <property type="entry name" value="HTH_ARAC_FAMILY_1"/>
    <property type="match status" value="1"/>
</dbReference>
<dbReference type="Pfam" id="PF01965">
    <property type="entry name" value="DJ-1_PfpI"/>
    <property type="match status" value="1"/>
</dbReference>
<keyword evidence="3" id="KW-0804">Transcription</keyword>
<dbReference type="Gene3D" id="3.40.50.880">
    <property type="match status" value="1"/>
</dbReference>
<dbReference type="EMBL" id="JBHMQV010000009">
    <property type="protein sequence ID" value="MFC0844525.1"/>
    <property type="molecule type" value="Genomic_DNA"/>
</dbReference>
<feature type="region of interest" description="Disordered" evidence="4">
    <location>
        <begin position="308"/>
        <end position="327"/>
    </location>
</feature>
<evidence type="ECO:0000256" key="4">
    <source>
        <dbReference type="SAM" id="MobiDB-lite"/>
    </source>
</evidence>
<keyword evidence="1" id="KW-0805">Transcription regulation</keyword>
<dbReference type="InterPro" id="IPR018062">
    <property type="entry name" value="HTH_AraC-typ_CS"/>
</dbReference>
<dbReference type="Gene3D" id="1.10.10.60">
    <property type="entry name" value="Homeodomain-like"/>
    <property type="match status" value="1"/>
</dbReference>
<evidence type="ECO:0000313" key="7">
    <source>
        <dbReference type="Proteomes" id="UP001589887"/>
    </source>
</evidence>
<accession>A0ABV6TFF8</accession>
<dbReference type="PROSITE" id="PS01124">
    <property type="entry name" value="HTH_ARAC_FAMILY_2"/>
    <property type="match status" value="1"/>
</dbReference>
<dbReference type="InterPro" id="IPR052158">
    <property type="entry name" value="INH-QAR"/>
</dbReference>
<proteinExistence type="predicted"/>
<evidence type="ECO:0000256" key="1">
    <source>
        <dbReference type="ARBA" id="ARBA00023015"/>
    </source>
</evidence>
<dbReference type="PANTHER" id="PTHR43130">
    <property type="entry name" value="ARAC-FAMILY TRANSCRIPTIONAL REGULATOR"/>
    <property type="match status" value="1"/>
</dbReference>
<protein>
    <submittedName>
        <fullName evidence="6">Helix-turn-helix domain-containing protein</fullName>
    </submittedName>
</protein>
<dbReference type="SUPFAM" id="SSF46689">
    <property type="entry name" value="Homeodomain-like"/>
    <property type="match status" value="2"/>
</dbReference>
<dbReference type="Proteomes" id="UP001589887">
    <property type="component" value="Unassembled WGS sequence"/>
</dbReference>
<reference evidence="6 7" key="1">
    <citation type="submission" date="2024-09" db="EMBL/GenBank/DDBJ databases">
        <authorList>
            <person name="Sun Q."/>
            <person name="Mori K."/>
        </authorList>
    </citation>
    <scope>NUCLEOTIDE SEQUENCE [LARGE SCALE GENOMIC DNA]</scope>
    <source>
        <strain evidence="6 7">JCM 4557</strain>
    </source>
</reference>
<comment type="caution">
    <text evidence="6">The sequence shown here is derived from an EMBL/GenBank/DDBJ whole genome shotgun (WGS) entry which is preliminary data.</text>
</comment>
<evidence type="ECO:0000259" key="5">
    <source>
        <dbReference type="PROSITE" id="PS01124"/>
    </source>
</evidence>
<dbReference type="InterPro" id="IPR018060">
    <property type="entry name" value="HTH_AraC"/>
</dbReference>
<dbReference type="InterPro" id="IPR009057">
    <property type="entry name" value="Homeodomain-like_sf"/>
</dbReference>
<dbReference type="Pfam" id="PF12833">
    <property type="entry name" value="HTH_18"/>
    <property type="match status" value="1"/>
</dbReference>
<dbReference type="SUPFAM" id="SSF52317">
    <property type="entry name" value="Class I glutamine amidotransferase-like"/>
    <property type="match status" value="1"/>
</dbReference>
<dbReference type="SMART" id="SM00342">
    <property type="entry name" value="HTH_ARAC"/>
    <property type="match status" value="1"/>
</dbReference>
<dbReference type="RefSeq" id="WP_394318818.1">
    <property type="nucleotide sequence ID" value="NZ_JBHMQV010000009.1"/>
</dbReference>
<keyword evidence="2" id="KW-0238">DNA-binding</keyword>
<evidence type="ECO:0000256" key="3">
    <source>
        <dbReference type="ARBA" id="ARBA00023163"/>
    </source>
</evidence>
<dbReference type="InterPro" id="IPR029062">
    <property type="entry name" value="Class_I_gatase-like"/>
</dbReference>
<sequence>MDRHRVVALVNRPQSPFELSCAAEVFGTLRPDLPDAYAFEVCTERPGPVPATVGCPMFVEAGLDALERADTVVVPGWQPVDGAVPTAVLDALRAAHRRGARIVSICTGAFVLARAGLLDGRRATTHWRHTDRLAAEYPEAEVDPDVLYVDHGDVATSAGGGAGIDLCLHLVRRDHGAAHAARIARDMVLPPHREGSQLQYAVLPVPARAADESLAPLLDWASAHLHTPLTLDRLAAHAGVSGRTLARRFTDQLGVSPGQWLLRRRVDAARVLLEETDLPVEAVAARVGLASAVNLRRRFRAALGTTPGAYRRTFGEPPRRSPARTAP</sequence>
<keyword evidence="7" id="KW-1185">Reference proteome</keyword>
<dbReference type="InterPro" id="IPR002818">
    <property type="entry name" value="DJ-1/PfpI"/>
</dbReference>